<dbReference type="Proteomes" id="UP000530424">
    <property type="component" value="Unassembled WGS sequence"/>
</dbReference>
<feature type="chain" id="PRO_5032284664" description="Phosphodiester glycosidase domain-containing protein" evidence="2">
    <location>
        <begin position="26"/>
        <end position="418"/>
    </location>
</feature>
<accession>A0A853C071</accession>
<evidence type="ECO:0000313" key="4">
    <source>
        <dbReference type="EMBL" id="NYJ00008.1"/>
    </source>
</evidence>
<comment type="caution">
    <text evidence="4">The sequence shown here is derived from an EMBL/GenBank/DDBJ whole genome shotgun (WGS) entry which is preliminary data.</text>
</comment>
<gene>
    <name evidence="4" type="ORF">HNR19_000706</name>
</gene>
<dbReference type="EMBL" id="JACCFP010000001">
    <property type="protein sequence ID" value="NYJ00008.1"/>
    <property type="molecule type" value="Genomic_DNA"/>
</dbReference>
<evidence type="ECO:0000259" key="3">
    <source>
        <dbReference type="Pfam" id="PF09992"/>
    </source>
</evidence>
<organism evidence="4 5">
    <name type="scientific">Nocardioides thalensis</name>
    <dbReference type="NCBI Taxonomy" id="1914755"/>
    <lineage>
        <taxon>Bacteria</taxon>
        <taxon>Bacillati</taxon>
        <taxon>Actinomycetota</taxon>
        <taxon>Actinomycetes</taxon>
        <taxon>Propionibacteriales</taxon>
        <taxon>Nocardioidaceae</taxon>
        <taxon>Nocardioides</taxon>
    </lineage>
</organism>
<keyword evidence="2" id="KW-0732">Signal</keyword>
<dbReference type="PANTHER" id="PTHR40446:SF2">
    <property type="entry name" value="N-ACETYLGLUCOSAMINE-1-PHOSPHODIESTER ALPHA-N-ACETYLGLUCOSAMINIDASE"/>
    <property type="match status" value="1"/>
</dbReference>
<feature type="region of interest" description="Disordered" evidence="1">
    <location>
        <begin position="23"/>
        <end position="42"/>
    </location>
</feature>
<dbReference type="Pfam" id="PF09992">
    <property type="entry name" value="NAGPA"/>
    <property type="match status" value="1"/>
</dbReference>
<sequence>MRYFPALLLSLALALTGGLMGPASAERGEPADPDNPRTWQTSDQIPGRIAPDVEVTRALEDTLEREWWYDAAPGVRVAKWVDRGPRGRVRFFVVRTWWDHKGVSVDYAHPPKVKPTEPLSTMLRRTPDVVAGINGDFFDIGDTGAPLGLGRARGEGLINGIDYGWNSAFWMNRKTGAPQIDLLHMKAVVKGRDLTITNFNSPQVKPNGIGIYGNRWGGASGKRWVDGYTRYARAVHVINGKVVSNSTELPWGEFKGYYLVARGEKQRRQLRRLHIGSEVSTRAWLPESPSMAITGNAILLKDRKLQVTDDGEMHPRTAVGIDRDKKQVLFIVADGRARLSRGYTMVELARLMRHMGAEDALNLDGGGSSTLITRKDGALSVRNVPSDGAERYIANGLQVTYTAPPKRGKKGKQGKRDR</sequence>
<protein>
    <recommendedName>
        <fullName evidence="3">Phosphodiester glycosidase domain-containing protein</fullName>
    </recommendedName>
</protein>
<dbReference type="InterPro" id="IPR018711">
    <property type="entry name" value="NAGPA"/>
</dbReference>
<feature type="domain" description="Phosphodiester glycosidase" evidence="3">
    <location>
        <begin position="234"/>
        <end position="399"/>
    </location>
</feature>
<proteinExistence type="predicted"/>
<keyword evidence="5" id="KW-1185">Reference proteome</keyword>
<feature type="signal peptide" evidence="2">
    <location>
        <begin position="1"/>
        <end position="25"/>
    </location>
</feature>
<evidence type="ECO:0000313" key="5">
    <source>
        <dbReference type="Proteomes" id="UP000530424"/>
    </source>
</evidence>
<dbReference type="RefSeq" id="WP_179666655.1">
    <property type="nucleotide sequence ID" value="NZ_JACCFP010000001.1"/>
</dbReference>
<dbReference type="AlphaFoldDB" id="A0A853C071"/>
<reference evidence="4 5" key="1">
    <citation type="submission" date="2020-07" db="EMBL/GenBank/DDBJ databases">
        <title>Sequencing the genomes of 1000 actinobacteria strains.</title>
        <authorList>
            <person name="Klenk H.-P."/>
        </authorList>
    </citation>
    <scope>NUCLEOTIDE SEQUENCE [LARGE SCALE GENOMIC DNA]</scope>
    <source>
        <strain evidence="4 5">DSM 103833</strain>
    </source>
</reference>
<evidence type="ECO:0000256" key="2">
    <source>
        <dbReference type="SAM" id="SignalP"/>
    </source>
</evidence>
<name>A0A853C071_9ACTN</name>
<dbReference type="PANTHER" id="PTHR40446">
    <property type="entry name" value="N-ACETYLGLUCOSAMINE-1-PHOSPHODIESTER ALPHA-N-ACETYLGLUCOSAMINIDASE"/>
    <property type="match status" value="1"/>
</dbReference>
<evidence type="ECO:0000256" key="1">
    <source>
        <dbReference type="SAM" id="MobiDB-lite"/>
    </source>
</evidence>